<dbReference type="AlphaFoldDB" id="A0A2T4KT21"/>
<gene>
    <name evidence="2" type="ORF">BUY48_09960</name>
</gene>
<reference evidence="2 3" key="1">
    <citation type="journal article" date="2016" name="Front. Microbiol.">
        <title>Comprehensive Phylogenetic Analysis of Bovine Non-aureus Staphylococci Species Based on Whole-Genome Sequencing.</title>
        <authorList>
            <person name="Naushad S."/>
            <person name="Barkema H.W."/>
            <person name="Luby C."/>
            <person name="Condas L.A."/>
            <person name="Nobrega D.B."/>
            <person name="Carson D.A."/>
            <person name="De Buck J."/>
        </authorList>
    </citation>
    <scope>NUCLEOTIDE SEQUENCE [LARGE SCALE GENOMIC DNA]</scope>
    <source>
        <strain evidence="2 3">SNUC 4143</strain>
    </source>
</reference>
<evidence type="ECO:0000313" key="2">
    <source>
        <dbReference type="EMBL" id="PTF11994.1"/>
    </source>
</evidence>
<dbReference type="RefSeq" id="WP_107520403.1">
    <property type="nucleotide sequence ID" value="NZ_PYZH01000080.1"/>
</dbReference>
<evidence type="ECO:0000256" key="1">
    <source>
        <dbReference type="SAM" id="Coils"/>
    </source>
</evidence>
<name>A0A2T4KT21_9STAP</name>
<organism evidence="2 3">
    <name type="scientific">Staphylococcus devriesei</name>
    <dbReference type="NCBI Taxonomy" id="586733"/>
    <lineage>
        <taxon>Bacteria</taxon>
        <taxon>Bacillati</taxon>
        <taxon>Bacillota</taxon>
        <taxon>Bacilli</taxon>
        <taxon>Bacillales</taxon>
        <taxon>Staphylococcaceae</taxon>
        <taxon>Staphylococcus</taxon>
    </lineage>
</organism>
<protein>
    <submittedName>
        <fullName evidence="2">Uncharacterized protein</fullName>
    </submittedName>
</protein>
<keyword evidence="1" id="KW-0175">Coiled coil</keyword>
<proteinExistence type="predicted"/>
<comment type="caution">
    <text evidence="2">The sequence shown here is derived from an EMBL/GenBank/DDBJ whole genome shotgun (WGS) entry which is preliminary data.</text>
</comment>
<accession>A0A2T4KT21</accession>
<sequence length="83" mass="9657">MQEFTVTKDEYIELLSYRAKADTLEMKLEHAANQLETAYDHIAVLNELNTRKSERIAHEKAKYNQLENQLHRIIKTVGGTPNE</sequence>
<dbReference type="EMBL" id="PYZH01000080">
    <property type="protein sequence ID" value="PTF11994.1"/>
    <property type="molecule type" value="Genomic_DNA"/>
</dbReference>
<dbReference type="Proteomes" id="UP000243350">
    <property type="component" value="Unassembled WGS sequence"/>
</dbReference>
<feature type="coiled-coil region" evidence="1">
    <location>
        <begin position="14"/>
        <end position="76"/>
    </location>
</feature>
<evidence type="ECO:0000313" key="3">
    <source>
        <dbReference type="Proteomes" id="UP000243350"/>
    </source>
</evidence>